<dbReference type="PRINTS" id="PR00455">
    <property type="entry name" value="HTHTETR"/>
</dbReference>
<dbReference type="InterPro" id="IPR049445">
    <property type="entry name" value="TetR_SbtR-like_C"/>
</dbReference>
<evidence type="ECO:0000256" key="2">
    <source>
        <dbReference type="ARBA" id="ARBA00023125"/>
    </source>
</evidence>
<feature type="domain" description="HTH tetR-type" evidence="5">
    <location>
        <begin position="45"/>
        <end position="104"/>
    </location>
</feature>
<dbReference type="PANTHER" id="PTHR30055">
    <property type="entry name" value="HTH-TYPE TRANSCRIPTIONAL REGULATOR RUTR"/>
    <property type="match status" value="1"/>
</dbReference>
<evidence type="ECO:0000256" key="1">
    <source>
        <dbReference type="ARBA" id="ARBA00023015"/>
    </source>
</evidence>
<name>A0AAU3H757_9ACTN</name>
<reference evidence="6" key="1">
    <citation type="submission" date="2022-10" db="EMBL/GenBank/DDBJ databases">
        <title>The complete genomes of actinobacterial strains from the NBC collection.</title>
        <authorList>
            <person name="Joergensen T.S."/>
            <person name="Alvarez Arevalo M."/>
            <person name="Sterndorff E.B."/>
            <person name="Faurdal D."/>
            <person name="Vuksanovic O."/>
            <person name="Mourched A.-S."/>
            <person name="Charusanti P."/>
            <person name="Shaw S."/>
            <person name="Blin K."/>
            <person name="Weber T."/>
        </authorList>
    </citation>
    <scope>NUCLEOTIDE SEQUENCE</scope>
    <source>
        <strain evidence="6">NBC_01401</strain>
    </source>
</reference>
<dbReference type="InterPro" id="IPR050109">
    <property type="entry name" value="HTH-type_TetR-like_transc_reg"/>
</dbReference>
<dbReference type="Gene3D" id="1.10.357.10">
    <property type="entry name" value="Tetracycline Repressor, domain 2"/>
    <property type="match status" value="1"/>
</dbReference>
<dbReference type="PANTHER" id="PTHR30055:SF234">
    <property type="entry name" value="HTH-TYPE TRANSCRIPTIONAL REGULATOR BETI"/>
    <property type="match status" value="1"/>
</dbReference>
<dbReference type="SUPFAM" id="SSF48498">
    <property type="entry name" value="Tetracyclin repressor-like, C-terminal domain"/>
    <property type="match status" value="1"/>
</dbReference>
<dbReference type="Pfam" id="PF21597">
    <property type="entry name" value="TetR_C_43"/>
    <property type="match status" value="1"/>
</dbReference>
<evidence type="ECO:0000256" key="3">
    <source>
        <dbReference type="ARBA" id="ARBA00023163"/>
    </source>
</evidence>
<protein>
    <submittedName>
        <fullName evidence="6">TetR/AcrR family transcriptional regulator</fullName>
    </submittedName>
</protein>
<keyword evidence="2 4" id="KW-0238">DNA-binding</keyword>
<dbReference type="AlphaFoldDB" id="A0AAU3H757"/>
<organism evidence="6">
    <name type="scientific">Streptomyces sp. NBC_01401</name>
    <dbReference type="NCBI Taxonomy" id="2903854"/>
    <lineage>
        <taxon>Bacteria</taxon>
        <taxon>Bacillati</taxon>
        <taxon>Actinomycetota</taxon>
        <taxon>Actinomycetes</taxon>
        <taxon>Kitasatosporales</taxon>
        <taxon>Streptomycetaceae</taxon>
        <taxon>Streptomyces</taxon>
    </lineage>
</organism>
<dbReference type="SUPFAM" id="SSF46689">
    <property type="entry name" value="Homeodomain-like"/>
    <property type="match status" value="1"/>
</dbReference>
<dbReference type="InterPro" id="IPR001647">
    <property type="entry name" value="HTH_TetR"/>
</dbReference>
<dbReference type="Pfam" id="PF00440">
    <property type="entry name" value="TetR_N"/>
    <property type="match status" value="1"/>
</dbReference>
<keyword evidence="1" id="KW-0805">Transcription regulation</keyword>
<accession>A0AAU3H757</accession>
<sequence length="238" mass="25967">MFTSPARNFRAPPYGKHGCGAGVPYQAEVRIAEIEVTRKPRMDAERNRRRIIATARAAFADEGLDLPMREIARRAGLGIATVHRHFPARTDLVTAALAELVAECRGDMQASLSEPDPWRALSGAVHSFAEHRLQDRGLNEALFGSHPSAAAFAVDRREQARAMEQLVDRAREAGAVRPDVTVEDVRVCLSAIASFRLAHPAADLQRLVELLLIGLAAGDSASPEISTRPLRARRQATP</sequence>
<proteinExistence type="predicted"/>
<evidence type="ECO:0000256" key="4">
    <source>
        <dbReference type="PROSITE-ProRule" id="PRU00335"/>
    </source>
</evidence>
<evidence type="ECO:0000313" key="6">
    <source>
        <dbReference type="EMBL" id="WTY99926.1"/>
    </source>
</evidence>
<gene>
    <name evidence="6" type="ORF">OG626_35985</name>
</gene>
<dbReference type="GO" id="GO:0003700">
    <property type="term" value="F:DNA-binding transcription factor activity"/>
    <property type="evidence" value="ECO:0007669"/>
    <property type="project" value="TreeGrafter"/>
</dbReference>
<dbReference type="GO" id="GO:0000976">
    <property type="term" value="F:transcription cis-regulatory region binding"/>
    <property type="evidence" value="ECO:0007669"/>
    <property type="project" value="TreeGrafter"/>
</dbReference>
<dbReference type="InterPro" id="IPR009057">
    <property type="entry name" value="Homeodomain-like_sf"/>
</dbReference>
<dbReference type="PROSITE" id="PS50977">
    <property type="entry name" value="HTH_TETR_2"/>
    <property type="match status" value="1"/>
</dbReference>
<keyword evidence="3" id="KW-0804">Transcription</keyword>
<evidence type="ECO:0000259" key="5">
    <source>
        <dbReference type="PROSITE" id="PS50977"/>
    </source>
</evidence>
<dbReference type="EMBL" id="CP109535">
    <property type="protein sequence ID" value="WTY99926.1"/>
    <property type="molecule type" value="Genomic_DNA"/>
</dbReference>
<dbReference type="InterPro" id="IPR036271">
    <property type="entry name" value="Tet_transcr_reg_TetR-rel_C_sf"/>
</dbReference>
<feature type="DNA-binding region" description="H-T-H motif" evidence="4">
    <location>
        <begin position="67"/>
        <end position="86"/>
    </location>
</feature>